<reference evidence="3" key="1">
    <citation type="journal article" date="2019" name="Int. J. Syst. Evol. Microbiol.">
        <title>The Global Catalogue of Microorganisms (GCM) 10K type strain sequencing project: providing services to taxonomists for standard genome sequencing and annotation.</title>
        <authorList>
            <consortium name="The Broad Institute Genomics Platform"/>
            <consortium name="The Broad Institute Genome Sequencing Center for Infectious Disease"/>
            <person name="Wu L."/>
            <person name="Ma J."/>
        </authorList>
    </citation>
    <scope>NUCLEOTIDE SEQUENCE [LARGE SCALE GENOMIC DNA]</scope>
    <source>
        <strain evidence="3">LMG 29894</strain>
    </source>
</reference>
<organism evidence="2 3">
    <name type="scientific">Chitinimonas lacunae</name>
    <dbReference type="NCBI Taxonomy" id="1963018"/>
    <lineage>
        <taxon>Bacteria</taxon>
        <taxon>Pseudomonadati</taxon>
        <taxon>Pseudomonadota</taxon>
        <taxon>Betaproteobacteria</taxon>
        <taxon>Neisseriales</taxon>
        <taxon>Chitinibacteraceae</taxon>
        <taxon>Chitinimonas</taxon>
    </lineage>
</organism>
<accession>A0ABV8MII5</accession>
<name>A0ABV8MII5_9NEIS</name>
<gene>
    <name evidence="2" type="ORF">ACFOW7_00925</name>
</gene>
<dbReference type="Proteomes" id="UP001595791">
    <property type="component" value="Unassembled WGS sequence"/>
</dbReference>
<proteinExistence type="predicted"/>
<dbReference type="RefSeq" id="WP_378160050.1">
    <property type="nucleotide sequence ID" value="NZ_JBHSBU010000001.1"/>
</dbReference>
<evidence type="ECO:0000313" key="3">
    <source>
        <dbReference type="Proteomes" id="UP001595791"/>
    </source>
</evidence>
<evidence type="ECO:0000313" key="2">
    <source>
        <dbReference type="EMBL" id="MFC4157908.1"/>
    </source>
</evidence>
<comment type="caution">
    <text evidence="2">The sequence shown here is derived from an EMBL/GenBank/DDBJ whole genome shotgun (WGS) entry which is preliminary data.</text>
</comment>
<feature type="region of interest" description="Disordered" evidence="1">
    <location>
        <begin position="35"/>
        <end position="59"/>
    </location>
</feature>
<dbReference type="EMBL" id="JBHSBU010000001">
    <property type="protein sequence ID" value="MFC4157908.1"/>
    <property type="molecule type" value="Genomic_DNA"/>
</dbReference>
<evidence type="ECO:0000256" key="1">
    <source>
        <dbReference type="SAM" id="MobiDB-lite"/>
    </source>
</evidence>
<evidence type="ECO:0008006" key="4">
    <source>
        <dbReference type="Google" id="ProtNLM"/>
    </source>
</evidence>
<keyword evidence="3" id="KW-1185">Reference proteome</keyword>
<protein>
    <recommendedName>
        <fullName evidence="4">Transposase</fullName>
    </recommendedName>
</protein>
<sequence>MAINADTQEIQAVEMTDQRQADGLQVEELLSQLPPGTVLGSVGGDGAYDSRRVSRAVQA</sequence>